<accession>A0A2Z3S317</accession>
<name>A0A2Z3S317_9MICO</name>
<feature type="domain" description="DUF4190" evidence="2">
    <location>
        <begin position="16"/>
        <end position="70"/>
    </location>
</feature>
<proteinExistence type="predicted"/>
<protein>
    <recommendedName>
        <fullName evidence="2">DUF4190 domain-containing protein</fullName>
    </recommendedName>
</protein>
<sequence>MTTPRQERLASWNPWAIVAMACVLLLLVGVLAVFFGNKALNEIKKSNQRGLKLAQWAVVLGYVEIVSGVIVLTAILAITY</sequence>
<organism evidence="3 4">
    <name type="scientific">Aurantimicrobium photophilum</name>
    <dbReference type="NCBI Taxonomy" id="1987356"/>
    <lineage>
        <taxon>Bacteria</taxon>
        <taxon>Bacillati</taxon>
        <taxon>Actinomycetota</taxon>
        <taxon>Actinomycetes</taxon>
        <taxon>Micrococcales</taxon>
        <taxon>Microbacteriaceae</taxon>
        <taxon>Aurantimicrobium</taxon>
    </lineage>
</organism>
<feature type="transmembrane region" description="Helical" evidence="1">
    <location>
        <begin position="56"/>
        <end position="78"/>
    </location>
</feature>
<dbReference type="RefSeq" id="WP_110232758.1">
    <property type="nucleotide sequence ID" value="NZ_CP023994.1"/>
</dbReference>
<keyword evidence="1" id="KW-1133">Transmembrane helix</keyword>
<evidence type="ECO:0000259" key="2">
    <source>
        <dbReference type="Pfam" id="PF13828"/>
    </source>
</evidence>
<keyword evidence="1" id="KW-0472">Membrane</keyword>
<gene>
    <name evidence="3" type="ORF">AURMO_00233</name>
</gene>
<dbReference type="AlphaFoldDB" id="A0A2Z3S317"/>
<keyword evidence="4" id="KW-1185">Reference proteome</keyword>
<dbReference type="InterPro" id="IPR025241">
    <property type="entry name" value="DUF4190"/>
</dbReference>
<dbReference type="Proteomes" id="UP000246894">
    <property type="component" value="Chromosome"/>
</dbReference>
<keyword evidence="1" id="KW-0812">Transmembrane</keyword>
<evidence type="ECO:0000313" key="4">
    <source>
        <dbReference type="Proteomes" id="UP000246894"/>
    </source>
</evidence>
<dbReference type="EMBL" id="CP023994">
    <property type="protein sequence ID" value="AWR20852.1"/>
    <property type="molecule type" value="Genomic_DNA"/>
</dbReference>
<evidence type="ECO:0000313" key="3">
    <source>
        <dbReference type="EMBL" id="AWR20852.1"/>
    </source>
</evidence>
<evidence type="ECO:0000256" key="1">
    <source>
        <dbReference type="SAM" id="Phobius"/>
    </source>
</evidence>
<dbReference type="KEGG" id="aum:AURMO_00233"/>
<reference evidence="3 4" key="1">
    <citation type="submission" date="2017-10" db="EMBL/GenBank/DDBJ databases">
        <title>Genome of an Actinobacterium that displays light-enhanced growth.</title>
        <authorList>
            <person name="Maresca J.A."/>
            <person name="Hempel P."/>
            <person name="Shevchenko O."/>
            <person name="Miller K.J."/>
            <person name="Hahn M.W."/>
        </authorList>
    </citation>
    <scope>NUCLEOTIDE SEQUENCE [LARGE SCALE GENOMIC DNA]</scope>
    <source>
        <strain evidence="3 4">MWH-Mo1</strain>
    </source>
</reference>
<dbReference type="Pfam" id="PF13828">
    <property type="entry name" value="DUF4190"/>
    <property type="match status" value="1"/>
</dbReference>
<feature type="transmembrane region" description="Helical" evidence="1">
    <location>
        <begin position="12"/>
        <end position="35"/>
    </location>
</feature>
<dbReference type="PROSITE" id="PS51257">
    <property type="entry name" value="PROKAR_LIPOPROTEIN"/>
    <property type="match status" value="1"/>
</dbReference>